<evidence type="ECO:0000313" key="2">
    <source>
        <dbReference type="EMBL" id="MCQ5060847.1"/>
    </source>
</evidence>
<dbReference type="Proteomes" id="UP001204814">
    <property type="component" value="Unassembled WGS sequence"/>
</dbReference>
<evidence type="ECO:0000259" key="1">
    <source>
        <dbReference type="Pfam" id="PF12728"/>
    </source>
</evidence>
<dbReference type="Pfam" id="PF12728">
    <property type="entry name" value="HTH_17"/>
    <property type="match status" value="1"/>
</dbReference>
<dbReference type="InterPro" id="IPR041657">
    <property type="entry name" value="HTH_17"/>
</dbReference>
<sequence>MDNNKDEKILLTLKEAANYFGIGINTLRRLTNKHTNLCIFNGNRRMIKRPTMEKWLLNHNVFDC</sequence>
<comment type="caution">
    <text evidence="2">The sequence shown here is derived from an EMBL/GenBank/DDBJ whole genome shotgun (WGS) entry which is preliminary data.</text>
</comment>
<dbReference type="AlphaFoldDB" id="A0AAP2UD98"/>
<dbReference type="EMBL" id="JANGBO010000001">
    <property type="protein sequence ID" value="MCQ5060847.1"/>
    <property type="molecule type" value="Genomic_DNA"/>
</dbReference>
<dbReference type="InterPro" id="IPR038148">
    <property type="entry name" value="Tn1545/Tn916_Xis"/>
</dbReference>
<feature type="domain" description="Helix-turn-helix" evidence="1">
    <location>
        <begin position="10"/>
        <end position="58"/>
    </location>
</feature>
<dbReference type="Gene3D" id="3.90.105.50">
    <property type="match status" value="1"/>
</dbReference>
<accession>A0AAP2UD98</accession>
<reference evidence="2" key="1">
    <citation type="submission" date="2022-06" db="EMBL/GenBank/DDBJ databases">
        <title>Isolation of gut microbiota from human fecal samples.</title>
        <authorList>
            <person name="Pamer E.G."/>
            <person name="Barat B."/>
            <person name="Waligurski E."/>
            <person name="Medina S."/>
            <person name="Paddock L."/>
            <person name="Mostad J."/>
        </authorList>
    </citation>
    <scope>NUCLEOTIDE SEQUENCE</scope>
    <source>
        <strain evidence="2">DFI.6.24</strain>
    </source>
</reference>
<gene>
    <name evidence="2" type="ORF">NE542_03220</name>
</gene>
<organism evidence="2 3">
    <name type="scientific">Faecalibacillus intestinalis</name>
    <dbReference type="NCBI Taxonomy" id="1982626"/>
    <lineage>
        <taxon>Bacteria</taxon>
        <taxon>Bacillati</taxon>
        <taxon>Bacillota</taxon>
        <taxon>Erysipelotrichia</taxon>
        <taxon>Erysipelotrichales</taxon>
        <taxon>Coprobacillaceae</taxon>
        <taxon>Faecalibacillus</taxon>
    </lineage>
</organism>
<dbReference type="RefSeq" id="WP_009300576.1">
    <property type="nucleotide sequence ID" value="NZ_JAJDKX010000007.1"/>
</dbReference>
<proteinExistence type="predicted"/>
<evidence type="ECO:0000313" key="3">
    <source>
        <dbReference type="Proteomes" id="UP001204814"/>
    </source>
</evidence>
<protein>
    <submittedName>
        <fullName evidence="2">Helix-turn-helix domain-containing protein</fullName>
    </submittedName>
</protein>
<name>A0AAP2UD98_9FIRM</name>